<dbReference type="EMBL" id="UYRT01084807">
    <property type="protein sequence ID" value="VDN29312.1"/>
    <property type="molecule type" value="Genomic_DNA"/>
</dbReference>
<proteinExistence type="predicted"/>
<dbReference type="AlphaFoldDB" id="A0A183E882"/>
<protein>
    <submittedName>
        <fullName evidence="1 3">Uncharacterized protein</fullName>
    </submittedName>
</protein>
<accession>A0A183E882</accession>
<sequence>MVYQIESILVMTYEWHPNAAATAIVQTNVIYRTVREFTKKKRRLDCVGEPHKKRNNFCSSQPIPAIERRGSETSFRPSTTKTPFKM</sequence>
<evidence type="ECO:0000313" key="3">
    <source>
        <dbReference type="WBParaSite" id="GPUH_0001719501-mRNA-1"/>
    </source>
</evidence>
<evidence type="ECO:0000313" key="2">
    <source>
        <dbReference type="Proteomes" id="UP000271098"/>
    </source>
</evidence>
<organism evidence="3">
    <name type="scientific">Gongylonema pulchrum</name>
    <dbReference type="NCBI Taxonomy" id="637853"/>
    <lineage>
        <taxon>Eukaryota</taxon>
        <taxon>Metazoa</taxon>
        <taxon>Ecdysozoa</taxon>
        <taxon>Nematoda</taxon>
        <taxon>Chromadorea</taxon>
        <taxon>Rhabditida</taxon>
        <taxon>Spirurina</taxon>
        <taxon>Spiruromorpha</taxon>
        <taxon>Spiruroidea</taxon>
        <taxon>Gongylonematidae</taxon>
        <taxon>Gongylonema</taxon>
    </lineage>
</organism>
<dbReference type="WBParaSite" id="GPUH_0001719501-mRNA-1">
    <property type="protein sequence ID" value="GPUH_0001719501-mRNA-1"/>
    <property type="gene ID" value="GPUH_0001719501"/>
</dbReference>
<gene>
    <name evidence="1" type="ORF">GPUH_LOCUS17173</name>
</gene>
<name>A0A183E882_9BILA</name>
<reference evidence="3" key="1">
    <citation type="submission" date="2016-06" db="UniProtKB">
        <authorList>
            <consortium name="WormBaseParasite"/>
        </authorList>
    </citation>
    <scope>IDENTIFICATION</scope>
</reference>
<dbReference type="Proteomes" id="UP000271098">
    <property type="component" value="Unassembled WGS sequence"/>
</dbReference>
<reference evidence="1 2" key="2">
    <citation type="submission" date="2018-11" db="EMBL/GenBank/DDBJ databases">
        <authorList>
            <consortium name="Pathogen Informatics"/>
        </authorList>
    </citation>
    <scope>NUCLEOTIDE SEQUENCE [LARGE SCALE GENOMIC DNA]</scope>
</reference>
<evidence type="ECO:0000313" key="1">
    <source>
        <dbReference type="EMBL" id="VDN29312.1"/>
    </source>
</evidence>
<keyword evidence="2" id="KW-1185">Reference proteome</keyword>